<protein>
    <submittedName>
        <fullName evidence="1">Uncharacterized protein</fullName>
    </submittedName>
</protein>
<organism evidence="1 3">
    <name type="scientific">Didymodactylos carnosus</name>
    <dbReference type="NCBI Taxonomy" id="1234261"/>
    <lineage>
        <taxon>Eukaryota</taxon>
        <taxon>Metazoa</taxon>
        <taxon>Spiralia</taxon>
        <taxon>Gnathifera</taxon>
        <taxon>Rotifera</taxon>
        <taxon>Eurotatoria</taxon>
        <taxon>Bdelloidea</taxon>
        <taxon>Philodinida</taxon>
        <taxon>Philodinidae</taxon>
        <taxon>Didymodactylos</taxon>
    </lineage>
</organism>
<proteinExistence type="predicted"/>
<accession>A0A8S2GAH6</accession>
<dbReference type="Proteomes" id="UP000677228">
    <property type="component" value="Unassembled WGS sequence"/>
</dbReference>
<dbReference type="EMBL" id="CAJOBA010107650">
    <property type="protein sequence ID" value="CAF4543274.1"/>
    <property type="molecule type" value="Genomic_DNA"/>
</dbReference>
<dbReference type="EMBL" id="CAJNOK010074230">
    <property type="protein sequence ID" value="CAF1670362.1"/>
    <property type="molecule type" value="Genomic_DNA"/>
</dbReference>
<evidence type="ECO:0000313" key="1">
    <source>
        <dbReference type="EMBL" id="CAF1670362.1"/>
    </source>
</evidence>
<feature type="non-terminal residue" evidence="1">
    <location>
        <position position="82"/>
    </location>
</feature>
<reference evidence="1" key="1">
    <citation type="submission" date="2021-02" db="EMBL/GenBank/DDBJ databases">
        <authorList>
            <person name="Nowell W R."/>
        </authorList>
    </citation>
    <scope>NUCLEOTIDE SEQUENCE</scope>
</reference>
<name>A0A8S2GAH6_9BILA</name>
<comment type="caution">
    <text evidence="1">The sequence shown here is derived from an EMBL/GenBank/DDBJ whole genome shotgun (WGS) entry which is preliminary data.</text>
</comment>
<dbReference type="Proteomes" id="UP000682733">
    <property type="component" value="Unassembled WGS sequence"/>
</dbReference>
<evidence type="ECO:0000313" key="3">
    <source>
        <dbReference type="Proteomes" id="UP000677228"/>
    </source>
</evidence>
<evidence type="ECO:0000313" key="2">
    <source>
        <dbReference type="EMBL" id="CAF4543274.1"/>
    </source>
</evidence>
<gene>
    <name evidence="1" type="ORF">OVA965_LOCUS45698</name>
    <name evidence="2" type="ORF">TMI583_LOCUS49424</name>
</gene>
<dbReference type="AlphaFoldDB" id="A0A8S2GAH6"/>
<sequence length="82" mass="9809">MRDYAMQTYHSKLEDIEERPVIAILFEAGSPDHSVPSQRLRRGWALPKERTQTRLHPLQIRYLTDKFDQGSKEKIRWKTEEV</sequence>